<feature type="compositionally biased region" description="Basic and acidic residues" evidence="10">
    <location>
        <begin position="816"/>
        <end position="825"/>
    </location>
</feature>
<dbReference type="InterPro" id="IPR042104">
    <property type="entry name" value="PKS_dehydratase_sf"/>
</dbReference>
<feature type="region of interest" description="Disordered" evidence="10">
    <location>
        <begin position="2256"/>
        <end position="2305"/>
    </location>
</feature>
<evidence type="ECO:0000256" key="9">
    <source>
        <dbReference type="PROSITE-ProRule" id="PRU01363"/>
    </source>
</evidence>
<dbReference type="Pfam" id="PF08242">
    <property type="entry name" value="Methyltransf_12"/>
    <property type="match status" value="1"/>
</dbReference>
<feature type="compositionally biased region" description="Basic and acidic residues" evidence="10">
    <location>
        <begin position="2165"/>
        <end position="2177"/>
    </location>
</feature>
<reference evidence="15" key="2">
    <citation type="submission" date="2023-06" db="EMBL/GenBank/DDBJ databases">
        <authorList>
            <consortium name="Lawrence Berkeley National Laboratory"/>
            <person name="Mondo S.J."/>
            <person name="Hensen N."/>
            <person name="Bonometti L."/>
            <person name="Westerberg I."/>
            <person name="Brannstrom I.O."/>
            <person name="Guillou S."/>
            <person name="Cros-Aarteil S."/>
            <person name="Calhoun S."/>
            <person name="Haridas S."/>
            <person name="Kuo A."/>
            <person name="Pangilinan J."/>
            <person name="Riley R."/>
            <person name="Labutti K."/>
            <person name="Andreopoulos B."/>
            <person name="Lipzen A."/>
            <person name="Chen C."/>
            <person name="Yanf M."/>
            <person name="Daum C."/>
            <person name="Ng V."/>
            <person name="Clum A."/>
            <person name="Steindorff A."/>
            <person name="Ohm R."/>
            <person name="Martin F."/>
            <person name="Silar P."/>
            <person name="Natvig D."/>
            <person name="Lalanne C."/>
            <person name="Gautier V."/>
            <person name="Ament-Velasquez S.L."/>
            <person name="Kruys A."/>
            <person name="Hutchinson M.I."/>
            <person name="Powell A.J."/>
            <person name="Barry K."/>
            <person name="Miller A.N."/>
            <person name="Grigoriev I.V."/>
            <person name="Debuchy R."/>
            <person name="Gladieux P."/>
            <person name="Thoren M.H."/>
            <person name="Johannesson H."/>
        </authorList>
    </citation>
    <scope>NUCLEOTIDE SEQUENCE</scope>
    <source>
        <strain evidence="15">PSN324</strain>
    </source>
</reference>
<dbReference type="Gene3D" id="3.50.50.60">
    <property type="entry name" value="FAD/NAD(P)-binding domain"/>
    <property type="match status" value="1"/>
</dbReference>
<dbReference type="InterPro" id="IPR014043">
    <property type="entry name" value="Acyl_transferase_dom"/>
</dbReference>
<keyword evidence="5" id="KW-0274">FAD</keyword>
<dbReference type="Pfam" id="PF02801">
    <property type="entry name" value="Ketoacyl-synt_C"/>
    <property type="match status" value="1"/>
</dbReference>
<dbReference type="SMART" id="SM00825">
    <property type="entry name" value="PKS_KS"/>
    <property type="match status" value="1"/>
</dbReference>
<evidence type="ECO:0000313" key="15">
    <source>
        <dbReference type="EMBL" id="KAK4465137.1"/>
    </source>
</evidence>
<dbReference type="InterPro" id="IPR029063">
    <property type="entry name" value="SAM-dependent_MTases_sf"/>
</dbReference>
<dbReference type="GO" id="GO:0006633">
    <property type="term" value="P:fatty acid biosynthetic process"/>
    <property type="evidence" value="ECO:0007669"/>
    <property type="project" value="InterPro"/>
</dbReference>
<dbReference type="CDD" id="cd02440">
    <property type="entry name" value="AdoMet_MTases"/>
    <property type="match status" value="1"/>
</dbReference>
<keyword evidence="8" id="KW-0012">Acyltransferase</keyword>
<dbReference type="Gene3D" id="3.40.50.150">
    <property type="entry name" value="Vaccinia Virus protein VP39"/>
    <property type="match status" value="1"/>
</dbReference>
<dbReference type="GO" id="GO:0004315">
    <property type="term" value="F:3-oxoacyl-[acyl-carrier-protein] synthase activity"/>
    <property type="evidence" value="ECO:0007669"/>
    <property type="project" value="InterPro"/>
</dbReference>
<evidence type="ECO:0000259" key="12">
    <source>
        <dbReference type="PROSITE" id="PS50075"/>
    </source>
</evidence>
<sequence>MARNNGLVPLDVAVVGGGVIGIMTALGLLKRGMKVTIYERASSWHEIGAAFSFTRVARDCMERLDPGILEFLSTISTKSSSGAAIRYWNGFHPRTKAEAEREELSLLFKMPESQLDFWGCVRSQFLFGMTSMLPEGTARFGRQLVGYEDAREREKVVLRFADGSVASADVLVGCDGIHSTTRKVLLGVDNPASRLSYTNTVAYRAMVPIAGAVAAFGEDKAMGGCMHCGPGANMMSYPVLDGTLLNLVIWTHEISEFPDTERMLAPATRDEVERAFVGWSPALQDAVKLLPEKLVKWGIFDMAEHPAPTYARGRVCIAGDAAHASSPYQGLGACMGVEDALAVCEVLDVVNTSTGGSGAGKQLAVERALQAFSDTRMERSQWLVRSSREMGEMYQWRYGPTGRDAQKCHAKLEAASRKAGEFSVEGMISPEGLALFLFGGHGAVQTKASLDGHIQRLLDGPNAAWLKDVLSGLPNYFEALAQQIPEIGKVVPGASQLADLSVWLSSGGAQQDEATRFSGPQLGALMVAIQLDQYWRYLVRNKRTIGDDAQDLLVSMHEAHRNVKVVGFSMGLLAAVAVASAKGRKELEEYGAVAVRLGMIIGALIDATDAWDTRLGKGPSVSLVAAWRGPKQSREMARIVSAQSPAAYISTLYDESRATIATSESSAANLLRQLRSAGITVAETDIKGHMHTPDPERKRHTYSILELCDTLPGLKFPDASALCLPTYDNSGERRPVPANRGNLTDMVMRAILMQQCKWHETFSNVITSCDTPNLSVVEFGLTPCIPPTILRRLGSRQVHFDNLSQCLTGNSANPARRREDSEANQHQHAGALETATGVTRSQKNFDNTIAVVGMSIKTAGADDLDEFAAMLKTGKSQHELVTRDQLMPDMLFRQSADADPARRYYGNFMRDADAFDHKFFKRSPREAQTMDPQSRLTLEAAYQAVEQSGYFTEPRSSTALRDKKHVGVYVGCCGVDYHHNIDCHEPNAFTATGNLKPFIVGKVSHHFGWTGPAMMIDTACSSGAVAIHTACRALLAGECTAALAGGVNNITTMYWMQNLAAGSFLSPTGQCKPFDDSADGYCRGEGLALVFLKKLSDAIVDGNPVLATLPATAVYQNQNCTPLFVPNAPSLSRLFKDVLRRAEVTPGDVSLVEAHGTGTPVGDPAEYESVRLALGGPIRNKPLPIGSVKGHIGHTEGASGAIALVKTIMMMRDGFIPPQASFTKMNRHIQVRPDDMMEVNTSLRPWEEERKVALINNYGACGSNASIVVAQAPVARIPLTFSSSRLPFWITGLDLRSIAAYSSKLLSYLDSRAQSEQASLPDLSFNMCRQSNRDLPQGCIFSCGSLAEFKAKLGQLAASVSTSKEQNEASSAGGVVPVKAERPVIMCFGGQVSTSVGLDRQLYDGVAVLRKHLDECDDVIRSLGLDSIYPEIFSAEPVQDTVKLQTMLFAAQYSFAKSWMDCGLEGKVAAVVGHSFGEITALCVSGALSLVDTVKLVAGRAKLVRDSWGPDSGSMIAVEADESLVQDLLQQTNSESGGSVSIACYNGPRSFTLAGPTRAIDVVANILANDTKFNSSGIKSKRLSVTNAFHSSLVDRLVTDLEMVGSKLTFREPKIPLERATEHASLAPLDAAFVATHMRNPVFFSHAIHRLAQKHPKAIFLEAGFNSTITVMAARALAQASSSADDYHFQAVSLTNIKGAEGLVDSTVGLWKQGLRVSFFGHCALQAAEYAQLILPPYQFDKSESCRHWLGVKSPLEAVKRAAEEIVSANGHGSGLKPNQRAASEGYQDSKTLPLWSFLGDVGHKKQQKLRFRVNPVSEEYQRLFSGHVIAKTAPICPGTLQTDIAIETLFSLHPEWKEAGYVPTVLNMVYHGPLCSDPSLTIYIDFTPLDKSGMRWQFKMFSVSASGGDNDAAPNPHADGCLHVRQPTDEQFLQELARYERIVNHAQCKSLLGLNLDDDSVDVIQGTRNLYRAFSPVVEYSETYRGMRCIVSRGNEAASIVHKRHQGKTWLDTPLSDSITQLGGFWTNVIAEISEADICVASGCELMMRSPKLNSSWSALKDGAEHGPDVWHVFARFTRQSEKTYMADIFCFNPESGNLAEVLLGVQYNRVPKSFMSKMLARLTKDQSALRSEPPTLETAQPPPILAQQHPESKKQNAKRIPKQKKDSNGSGRRDITEDVRNLVANLAGIDPGELDLDAEMADFGIDSLMGMELGREVENVFKCELDQNEQMQATSLRMFVQCVSNALAKVGLDTSAAQDNDTESDREDSPYTSEDEETDGWSDRGTPSSSDSNHSTPNPNMGCWDIPNRKAGLANLGIVANTHAGLVLDRSDVLASFGEVKMLTDTMIRERGLDALEKGLIAGSNRLVAALVVEAMEELGCPLRSATPGQTLSRVPFRPQHARLMDWVYRFLEWDARLIDLDTATGNVTRTRIPAPRKSSDALLEELLNTQPATAITNRLAHYAGVQLASVLSGKTDGIRVIFGSPRGRELVQAMYCELDYNLMSYTQIREVIGRIVNRVKAQGVKQGDTLKVLEMGAGTGGTTNVIAPFLATVGIQVEYTFTDLSPSMVANARRKLGKQYPFMRFAVHDIEKPPTDELRGQHIVLASNAIHATHNLVNSTSNIRQALRPDGFLMFLEMTREQDMDMWTGQMVNLRENAFQKVMIALASGPQEPTRLPKSAPEVKDLTMQQDTLVARQLEAESLVQKYIQGWVTTKLQRATISAPGSAGLQPIIKTGAVVIVTGATGSLGAHLVQSLAENPAVETVVCVNRLSNASVEKRQEDAFSTRGIALSQAASSKLRILATDTSKHQLGFSAQDYTWLVQNATHIVHNAWPMSGTRPIKSFEPQFQSMRNLLDLAREIGISNPRSRVGFQFISSIGVVGNHAGGSQNVPESRVPFSAVMPGGYPEAKWVCERMLDETLHKFPDAFRAMSVRPGQIAGSTKSGYWHPVEHFAFIVKSAQTLRAWPDFDGRMQWIPVDQCAAIMTDLLKIGDERAGEPYPVYHVDNPVGQPWAKMGPVLAEALEIPSHGIVEFKEWLRRLRHSPLSHETDIPSARMVDWLESNFERMSCGGIVLETEKTKEHSETMRKVGPVSCDTARGYVKAWKEVGFLN</sequence>
<dbReference type="InterPro" id="IPR020806">
    <property type="entry name" value="PKS_PP-bd"/>
</dbReference>
<evidence type="ECO:0000256" key="4">
    <source>
        <dbReference type="ARBA" id="ARBA00022679"/>
    </source>
</evidence>
<feature type="active site" description="Proton donor; for dehydratase activity" evidence="9">
    <location>
        <position position="2018"/>
    </location>
</feature>
<dbReference type="Pfam" id="PF16073">
    <property type="entry name" value="SAT"/>
    <property type="match status" value="1"/>
</dbReference>
<dbReference type="CDD" id="cd00833">
    <property type="entry name" value="PKS"/>
    <property type="match status" value="1"/>
</dbReference>
<dbReference type="EMBL" id="MU864942">
    <property type="protein sequence ID" value="KAK4465137.1"/>
    <property type="molecule type" value="Genomic_DNA"/>
</dbReference>
<dbReference type="SUPFAM" id="SSF53901">
    <property type="entry name" value="Thiolase-like"/>
    <property type="match status" value="1"/>
</dbReference>
<evidence type="ECO:0000256" key="3">
    <source>
        <dbReference type="ARBA" id="ARBA00022630"/>
    </source>
</evidence>
<dbReference type="Gene3D" id="3.40.50.720">
    <property type="entry name" value="NAD(P)-binding Rossmann-like Domain"/>
    <property type="match status" value="1"/>
</dbReference>
<dbReference type="InterPro" id="IPR016036">
    <property type="entry name" value="Malonyl_transacylase_ACP-bd"/>
</dbReference>
<dbReference type="PANTHER" id="PTHR45681:SF6">
    <property type="entry name" value="POLYKETIDE SYNTHASE 37"/>
    <property type="match status" value="1"/>
</dbReference>
<dbReference type="PROSITE" id="PS00606">
    <property type="entry name" value="KS3_1"/>
    <property type="match status" value="1"/>
</dbReference>
<dbReference type="PRINTS" id="PR00420">
    <property type="entry name" value="RNGMNOXGNASE"/>
</dbReference>
<dbReference type="Pfam" id="PF01494">
    <property type="entry name" value="FAD_binding_3"/>
    <property type="match status" value="1"/>
</dbReference>
<dbReference type="InterPro" id="IPR001227">
    <property type="entry name" value="Ac_transferase_dom_sf"/>
</dbReference>
<feature type="region of interest" description="N-terminal hotdog fold" evidence="9">
    <location>
        <begin position="1796"/>
        <end position="1930"/>
    </location>
</feature>
<dbReference type="PROSITE" id="PS50075">
    <property type="entry name" value="CARRIER"/>
    <property type="match status" value="1"/>
</dbReference>
<dbReference type="SUPFAM" id="SSF53335">
    <property type="entry name" value="S-adenosyl-L-methionine-dependent methyltransferases"/>
    <property type="match status" value="1"/>
</dbReference>
<feature type="region of interest" description="C-terminal hotdog fold" evidence="9">
    <location>
        <begin position="1962"/>
        <end position="2118"/>
    </location>
</feature>
<feature type="compositionally biased region" description="Polar residues" evidence="10">
    <location>
        <begin position="2287"/>
        <end position="2301"/>
    </location>
</feature>
<dbReference type="Gene3D" id="3.40.47.10">
    <property type="match status" value="1"/>
</dbReference>
<dbReference type="InterPro" id="IPR014031">
    <property type="entry name" value="Ketoacyl_synth_C"/>
</dbReference>
<dbReference type="InterPro" id="IPR036188">
    <property type="entry name" value="FAD/NAD-bd_sf"/>
</dbReference>
<protein>
    <recommendedName>
        <fullName evidence="17">Polyketide synthase</fullName>
    </recommendedName>
</protein>
<dbReference type="SMART" id="SM00827">
    <property type="entry name" value="PKS_AT"/>
    <property type="match status" value="1"/>
</dbReference>
<dbReference type="SUPFAM" id="SSF55048">
    <property type="entry name" value="Probable ACP-binding domain of malonyl-CoA ACP transacylase"/>
    <property type="match status" value="1"/>
</dbReference>
<dbReference type="InterPro" id="IPR016035">
    <property type="entry name" value="Acyl_Trfase/lysoPLipase"/>
</dbReference>
<dbReference type="SUPFAM" id="SSF47336">
    <property type="entry name" value="ACP-like"/>
    <property type="match status" value="1"/>
</dbReference>
<feature type="domain" description="Carrier" evidence="12">
    <location>
        <begin position="2175"/>
        <end position="2249"/>
    </location>
</feature>
<dbReference type="InterPro" id="IPR041068">
    <property type="entry name" value="HTH_51"/>
</dbReference>
<feature type="domain" description="Ketosynthase family 3 (KS3)" evidence="13">
    <location>
        <begin position="846"/>
        <end position="1271"/>
    </location>
</feature>
<dbReference type="InterPro" id="IPR036736">
    <property type="entry name" value="ACP-like_sf"/>
</dbReference>
<evidence type="ECO:0000259" key="13">
    <source>
        <dbReference type="PROSITE" id="PS52004"/>
    </source>
</evidence>
<feature type="active site" description="Proton acceptor; for dehydratase activity" evidence="9">
    <location>
        <position position="1828"/>
    </location>
</feature>
<evidence type="ECO:0000256" key="7">
    <source>
        <dbReference type="ARBA" id="ARBA00023268"/>
    </source>
</evidence>
<keyword evidence="2" id="KW-0597">Phosphoprotein</keyword>
<dbReference type="InterPro" id="IPR013217">
    <property type="entry name" value="Methyltransf_12"/>
</dbReference>
<dbReference type="Pfam" id="PF00109">
    <property type="entry name" value="ketoacyl-synt"/>
    <property type="match status" value="1"/>
</dbReference>
<dbReference type="InterPro" id="IPR036291">
    <property type="entry name" value="NAD(P)-bd_dom_sf"/>
</dbReference>
<evidence type="ECO:0000256" key="8">
    <source>
        <dbReference type="ARBA" id="ARBA00023315"/>
    </source>
</evidence>
<keyword evidence="11" id="KW-0472">Membrane</keyword>
<evidence type="ECO:0000256" key="6">
    <source>
        <dbReference type="ARBA" id="ARBA00023002"/>
    </source>
</evidence>
<evidence type="ECO:0000259" key="14">
    <source>
        <dbReference type="PROSITE" id="PS52019"/>
    </source>
</evidence>
<dbReference type="InterPro" id="IPR049900">
    <property type="entry name" value="PKS_mFAS_DH"/>
</dbReference>
<feature type="transmembrane region" description="Helical" evidence="11">
    <location>
        <begin position="12"/>
        <end position="29"/>
    </location>
</feature>
<evidence type="ECO:0000256" key="1">
    <source>
        <dbReference type="ARBA" id="ARBA00022450"/>
    </source>
</evidence>
<keyword evidence="3" id="KW-0285">Flavoprotein</keyword>
<evidence type="ECO:0000256" key="5">
    <source>
        <dbReference type="ARBA" id="ARBA00022827"/>
    </source>
</evidence>
<dbReference type="InterPro" id="IPR032088">
    <property type="entry name" value="SAT"/>
</dbReference>
<feature type="region of interest" description="Disordered" evidence="10">
    <location>
        <begin position="809"/>
        <end position="834"/>
    </location>
</feature>
<dbReference type="InterPro" id="IPR006162">
    <property type="entry name" value="Ppantetheine_attach_site"/>
</dbReference>
<comment type="caution">
    <text evidence="15">The sequence shown here is derived from an EMBL/GenBank/DDBJ whole genome shotgun (WGS) entry which is preliminary data.</text>
</comment>
<dbReference type="PROSITE" id="PS52019">
    <property type="entry name" value="PKS_MFAS_DH"/>
    <property type="match status" value="1"/>
</dbReference>
<feature type="region of interest" description="Disordered" evidence="10">
    <location>
        <begin position="2127"/>
        <end position="2177"/>
    </location>
</feature>
<keyword evidence="6" id="KW-0560">Oxidoreductase</keyword>
<dbReference type="SUPFAM" id="SSF51905">
    <property type="entry name" value="FAD/NAD(P)-binding domain"/>
    <property type="match status" value="1"/>
</dbReference>
<dbReference type="InterPro" id="IPR018201">
    <property type="entry name" value="Ketoacyl_synth_AS"/>
</dbReference>
<keyword evidence="11" id="KW-1133">Transmembrane helix</keyword>
<dbReference type="GO" id="GO:0031177">
    <property type="term" value="F:phosphopantetheine binding"/>
    <property type="evidence" value="ECO:0007669"/>
    <property type="project" value="InterPro"/>
</dbReference>
<dbReference type="SUPFAM" id="SSF54373">
    <property type="entry name" value="FAD-linked reductases, C-terminal domain"/>
    <property type="match status" value="1"/>
</dbReference>
<dbReference type="InterPro" id="IPR013120">
    <property type="entry name" value="FAR_NAD-bd"/>
</dbReference>
<dbReference type="Pfam" id="PF07993">
    <property type="entry name" value="NAD_binding_4"/>
    <property type="match status" value="1"/>
</dbReference>
<evidence type="ECO:0000256" key="2">
    <source>
        <dbReference type="ARBA" id="ARBA00022553"/>
    </source>
</evidence>
<dbReference type="PROSITE" id="PS52004">
    <property type="entry name" value="KS3_2"/>
    <property type="match status" value="1"/>
</dbReference>
<accession>A0AAV9HWA7</accession>
<organism evidence="15 16">
    <name type="scientific">Cladorrhinum samala</name>
    <dbReference type="NCBI Taxonomy" id="585594"/>
    <lineage>
        <taxon>Eukaryota</taxon>
        <taxon>Fungi</taxon>
        <taxon>Dikarya</taxon>
        <taxon>Ascomycota</taxon>
        <taxon>Pezizomycotina</taxon>
        <taxon>Sordariomycetes</taxon>
        <taxon>Sordariomycetidae</taxon>
        <taxon>Sordariales</taxon>
        <taxon>Podosporaceae</taxon>
        <taxon>Cladorrhinum</taxon>
    </lineage>
</organism>
<evidence type="ECO:0008006" key="17">
    <source>
        <dbReference type="Google" id="ProtNLM"/>
    </source>
</evidence>
<dbReference type="InterPro" id="IPR009081">
    <property type="entry name" value="PP-bd_ACP"/>
</dbReference>
<proteinExistence type="predicted"/>
<keyword evidence="1" id="KW-0596">Phosphopantetheine</keyword>
<keyword evidence="16" id="KW-1185">Reference proteome</keyword>
<dbReference type="Proteomes" id="UP001321749">
    <property type="component" value="Unassembled WGS sequence"/>
</dbReference>
<dbReference type="Gene3D" id="3.30.70.3290">
    <property type="match status" value="1"/>
</dbReference>
<name>A0AAV9HWA7_9PEZI</name>
<dbReference type="Gene3D" id="3.40.366.10">
    <property type="entry name" value="Malonyl-Coenzyme A Acyl Carrier Protein, domain 2"/>
    <property type="match status" value="2"/>
</dbReference>
<keyword evidence="4" id="KW-0808">Transferase</keyword>
<dbReference type="GO" id="GO:0016491">
    <property type="term" value="F:oxidoreductase activity"/>
    <property type="evidence" value="ECO:0007669"/>
    <property type="project" value="UniProtKB-KW"/>
</dbReference>
<dbReference type="GO" id="GO:0071949">
    <property type="term" value="F:FAD binding"/>
    <property type="evidence" value="ECO:0007669"/>
    <property type="project" value="InterPro"/>
</dbReference>
<dbReference type="Pfam" id="PF18558">
    <property type="entry name" value="HTH_51"/>
    <property type="match status" value="1"/>
</dbReference>
<dbReference type="InterPro" id="IPR016039">
    <property type="entry name" value="Thiolase-like"/>
</dbReference>
<dbReference type="GO" id="GO:0044550">
    <property type="term" value="P:secondary metabolite biosynthetic process"/>
    <property type="evidence" value="ECO:0007669"/>
    <property type="project" value="UniProtKB-ARBA"/>
</dbReference>
<dbReference type="SUPFAM" id="SSF51735">
    <property type="entry name" value="NAD(P)-binding Rossmann-fold domains"/>
    <property type="match status" value="1"/>
</dbReference>
<dbReference type="SMART" id="SM00823">
    <property type="entry name" value="PKS_PP"/>
    <property type="match status" value="1"/>
</dbReference>
<reference evidence="15" key="1">
    <citation type="journal article" date="2023" name="Mol. Phylogenet. Evol.">
        <title>Genome-scale phylogeny and comparative genomics of the fungal order Sordariales.</title>
        <authorList>
            <person name="Hensen N."/>
            <person name="Bonometti L."/>
            <person name="Westerberg I."/>
            <person name="Brannstrom I.O."/>
            <person name="Guillou S."/>
            <person name="Cros-Aarteil S."/>
            <person name="Calhoun S."/>
            <person name="Haridas S."/>
            <person name="Kuo A."/>
            <person name="Mondo S."/>
            <person name="Pangilinan J."/>
            <person name="Riley R."/>
            <person name="LaButti K."/>
            <person name="Andreopoulos B."/>
            <person name="Lipzen A."/>
            <person name="Chen C."/>
            <person name="Yan M."/>
            <person name="Daum C."/>
            <person name="Ng V."/>
            <person name="Clum A."/>
            <person name="Steindorff A."/>
            <person name="Ohm R.A."/>
            <person name="Martin F."/>
            <person name="Silar P."/>
            <person name="Natvig D.O."/>
            <person name="Lalanne C."/>
            <person name="Gautier V."/>
            <person name="Ament-Velasquez S.L."/>
            <person name="Kruys A."/>
            <person name="Hutchinson M.I."/>
            <person name="Powell A.J."/>
            <person name="Barry K."/>
            <person name="Miller A.N."/>
            <person name="Grigoriev I.V."/>
            <person name="Debuchy R."/>
            <person name="Gladieux P."/>
            <person name="Hiltunen Thoren M."/>
            <person name="Johannesson H."/>
        </authorList>
    </citation>
    <scope>NUCLEOTIDE SEQUENCE</scope>
    <source>
        <strain evidence="15">PSN324</strain>
    </source>
</reference>
<dbReference type="Pfam" id="PF00550">
    <property type="entry name" value="PP-binding"/>
    <property type="match status" value="1"/>
</dbReference>
<dbReference type="Gene3D" id="1.10.1200.10">
    <property type="entry name" value="ACP-like"/>
    <property type="match status" value="1"/>
</dbReference>
<evidence type="ECO:0000313" key="16">
    <source>
        <dbReference type="Proteomes" id="UP001321749"/>
    </source>
</evidence>
<dbReference type="InterPro" id="IPR002938">
    <property type="entry name" value="FAD-bd"/>
</dbReference>
<feature type="domain" description="PKS/mFAS DH" evidence="14">
    <location>
        <begin position="1796"/>
        <end position="2118"/>
    </location>
</feature>
<dbReference type="InterPro" id="IPR020841">
    <property type="entry name" value="PKS_Beta-ketoAc_synthase_dom"/>
</dbReference>
<evidence type="ECO:0000256" key="11">
    <source>
        <dbReference type="SAM" id="Phobius"/>
    </source>
</evidence>
<evidence type="ECO:0000256" key="10">
    <source>
        <dbReference type="SAM" id="MobiDB-lite"/>
    </source>
</evidence>
<dbReference type="InterPro" id="IPR014030">
    <property type="entry name" value="Ketoacyl_synth_N"/>
</dbReference>
<dbReference type="InterPro" id="IPR050444">
    <property type="entry name" value="Polyketide_Synthase"/>
</dbReference>
<keyword evidence="7" id="KW-0511">Multifunctional enzyme</keyword>
<keyword evidence="11" id="KW-0812">Transmembrane</keyword>
<dbReference type="Gene3D" id="3.10.129.110">
    <property type="entry name" value="Polyketide synthase dehydratase"/>
    <property type="match status" value="1"/>
</dbReference>
<dbReference type="PROSITE" id="PS00012">
    <property type="entry name" value="PHOSPHOPANTETHEINE"/>
    <property type="match status" value="1"/>
</dbReference>
<dbReference type="Pfam" id="PF00698">
    <property type="entry name" value="Acyl_transf_1"/>
    <property type="match status" value="1"/>
</dbReference>
<gene>
    <name evidence="15" type="ORF">QBC42DRAFT_315442</name>
</gene>
<dbReference type="SUPFAM" id="SSF52151">
    <property type="entry name" value="FabD/lysophospholipase-like"/>
    <property type="match status" value="1"/>
</dbReference>
<dbReference type="PANTHER" id="PTHR45681">
    <property type="entry name" value="POLYKETIDE SYNTHASE 44-RELATED"/>
    <property type="match status" value="1"/>
</dbReference>